<protein>
    <submittedName>
        <fullName evidence="1">Uncharacterized protein</fullName>
    </submittedName>
</protein>
<keyword evidence="2" id="KW-1185">Reference proteome</keyword>
<comment type="caution">
    <text evidence="1">The sequence shown here is derived from an EMBL/GenBank/DDBJ whole genome shotgun (WGS) entry which is preliminary data.</text>
</comment>
<name>A0ABM9DUN6_9HYPH</name>
<evidence type="ECO:0000313" key="2">
    <source>
        <dbReference type="Proteomes" id="UP001153050"/>
    </source>
</evidence>
<organism evidence="1 2">
    <name type="scientific">Mesorhizobium escarrei</name>
    <dbReference type="NCBI Taxonomy" id="666018"/>
    <lineage>
        <taxon>Bacteria</taxon>
        <taxon>Pseudomonadati</taxon>
        <taxon>Pseudomonadota</taxon>
        <taxon>Alphaproteobacteria</taxon>
        <taxon>Hyphomicrobiales</taxon>
        <taxon>Phyllobacteriaceae</taxon>
        <taxon>Mesorhizobium</taxon>
    </lineage>
</organism>
<dbReference type="EMBL" id="CAKXZT010000117">
    <property type="protein sequence ID" value="CAH2399891.1"/>
    <property type="molecule type" value="Genomic_DNA"/>
</dbReference>
<gene>
    <name evidence="1" type="ORF">MES5069_230222</name>
</gene>
<dbReference type="Proteomes" id="UP001153050">
    <property type="component" value="Unassembled WGS sequence"/>
</dbReference>
<proteinExistence type="predicted"/>
<accession>A0ABM9DUN6</accession>
<reference evidence="1 2" key="1">
    <citation type="submission" date="2022-03" db="EMBL/GenBank/DDBJ databases">
        <authorList>
            <person name="Brunel B."/>
        </authorList>
    </citation>
    <scope>NUCLEOTIDE SEQUENCE [LARGE SCALE GENOMIC DNA]</scope>
    <source>
        <strain evidence="1">STM5069sample</strain>
    </source>
</reference>
<sequence>MVLLADVIVFSFGETEHVGIQAKPAAPRMVPGALVGDRWILVPTSKERSDAAQTLGSIP</sequence>
<evidence type="ECO:0000313" key="1">
    <source>
        <dbReference type="EMBL" id="CAH2399891.1"/>
    </source>
</evidence>